<keyword evidence="1" id="KW-0732">Signal</keyword>
<accession>A0A8D8FZQ4</accession>
<reference evidence="2" key="1">
    <citation type="submission" date="2021-05" db="EMBL/GenBank/DDBJ databases">
        <authorList>
            <person name="Alioto T."/>
            <person name="Alioto T."/>
            <person name="Gomez Garrido J."/>
        </authorList>
    </citation>
    <scope>NUCLEOTIDE SEQUENCE</scope>
</reference>
<organism evidence="2">
    <name type="scientific">Culex pipiens</name>
    <name type="common">House mosquito</name>
    <dbReference type="NCBI Taxonomy" id="7175"/>
    <lineage>
        <taxon>Eukaryota</taxon>
        <taxon>Metazoa</taxon>
        <taxon>Ecdysozoa</taxon>
        <taxon>Arthropoda</taxon>
        <taxon>Hexapoda</taxon>
        <taxon>Insecta</taxon>
        <taxon>Pterygota</taxon>
        <taxon>Neoptera</taxon>
        <taxon>Endopterygota</taxon>
        <taxon>Diptera</taxon>
        <taxon>Nematocera</taxon>
        <taxon>Culicoidea</taxon>
        <taxon>Culicidae</taxon>
        <taxon>Culicinae</taxon>
        <taxon>Culicini</taxon>
        <taxon>Culex</taxon>
        <taxon>Culex</taxon>
    </lineage>
</organism>
<sequence>MENYTKMFFVVLFTNTMVLTSIYCPKTSKNVENTTRAIEKIVARTDESRRCKHALTVRRCDSSDVLASVICRDSLLQGLNLILNHPSRIESDLICKYYFCCAT</sequence>
<protein>
    <submittedName>
        <fullName evidence="2">(northern house mosquito) hypothetical protein</fullName>
    </submittedName>
</protein>
<feature type="chain" id="PRO_5034006406" evidence="1">
    <location>
        <begin position="22"/>
        <end position="103"/>
    </location>
</feature>
<evidence type="ECO:0000313" key="2">
    <source>
        <dbReference type="EMBL" id="CAG6488713.1"/>
    </source>
</evidence>
<dbReference type="EMBL" id="HBUE01110588">
    <property type="protein sequence ID" value="CAG6488713.1"/>
    <property type="molecule type" value="Transcribed_RNA"/>
</dbReference>
<proteinExistence type="predicted"/>
<evidence type="ECO:0000256" key="1">
    <source>
        <dbReference type="SAM" id="SignalP"/>
    </source>
</evidence>
<name>A0A8D8FZQ4_CULPI</name>
<dbReference type="AlphaFoldDB" id="A0A8D8FZQ4"/>
<feature type="signal peptide" evidence="1">
    <location>
        <begin position="1"/>
        <end position="21"/>
    </location>
</feature>